<accession>A0AAD6GLZ5</accession>
<protein>
    <submittedName>
        <fullName evidence="2">Uncharacterized protein</fullName>
    </submittedName>
</protein>
<proteinExistence type="predicted"/>
<dbReference type="Proteomes" id="UP001216150">
    <property type="component" value="Unassembled WGS sequence"/>
</dbReference>
<evidence type="ECO:0000313" key="3">
    <source>
        <dbReference type="Proteomes" id="UP001216150"/>
    </source>
</evidence>
<feature type="compositionally biased region" description="Polar residues" evidence="1">
    <location>
        <begin position="19"/>
        <end position="30"/>
    </location>
</feature>
<reference evidence="2 3" key="1">
    <citation type="journal article" date="2023" name="IMA Fungus">
        <title>Comparative genomic study of the Penicillium genus elucidates a diverse pangenome and 15 lateral gene transfer events.</title>
        <authorList>
            <person name="Petersen C."/>
            <person name="Sorensen T."/>
            <person name="Nielsen M.R."/>
            <person name="Sondergaard T.E."/>
            <person name="Sorensen J.L."/>
            <person name="Fitzpatrick D.A."/>
            <person name="Frisvad J.C."/>
            <person name="Nielsen K.L."/>
        </authorList>
    </citation>
    <scope>NUCLEOTIDE SEQUENCE [LARGE SCALE GENOMIC DNA]</scope>
    <source>
        <strain evidence="2 3">IBT 29057</strain>
    </source>
</reference>
<evidence type="ECO:0000313" key="2">
    <source>
        <dbReference type="EMBL" id="KAJ5569073.1"/>
    </source>
</evidence>
<dbReference type="AlphaFoldDB" id="A0AAD6GLZ5"/>
<name>A0AAD6GLZ5_9EURO</name>
<keyword evidence="3" id="KW-1185">Reference proteome</keyword>
<gene>
    <name evidence="2" type="ORF">N7450_011559</name>
</gene>
<organism evidence="2 3">
    <name type="scientific">Penicillium hetheringtonii</name>
    <dbReference type="NCBI Taxonomy" id="911720"/>
    <lineage>
        <taxon>Eukaryota</taxon>
        <taxon>Fungi</taxon>
        <taxon>Dikarya</taxon>
        <taxon>Ascomycota</taxon>
        <taxon>Pezizomycotina</taxon>
        <taxon>Eurotiomycetes</taxon>
        <taxon>Eurotiomycetidae</taxon>
        <taxon>Eurotiales</taxon>
        <taxon>Aspergillaceae</taxon>
        <taxon>Penicillium</taxon>
    </lineage>
</organism>
<dbReference type="EMBL" id="JAQJAC010000010">
    <property type="protein sequence ID" value="KAJ5569073.1"/>
    <property type="molecule type" value="Genomic_DNA"/>
</dbReference>
<sequence>MGVIMRNLESEGESIRSGGRNTTSSENDVSLVQRRQRSARIRSGNDAFDGLEGPERASHHSRKPKMIISTSGFKRSRRKGRSLRQANLPQKKPAPSILHLPLIIPRRKIFSPGLDSGTMCIASVQPKGSSFTDSKDLVLMQFQTKGWHLVRGRKWSG</sequence>
<comment type="caution">
    <text evidence="2">The sequence shown here is derived from an EMBL/GenBank/DDBJ whole genome shotgun (WGS) entry which is preliminary data.</text>
</comment>
<evidence type="ECO:0000256" key="1">
    <source>
        <dbReference type="SAM" id="MobiDB-lite"/>
    </source>
</evidence>
<feature type="region of interest" description="Disordered" evidence="1">
    <location>
        <begin position="1"/>
        <end position="91"/>
    </location>
</feature>